<organism evidence="2 3">
    <name type="scientific">Bacillus zhangzhouensis</name>
    <dbReference type="NCBI Taxonomy" id="1178540"/>
    <lineage>
        <taxon>Bacteria</taxon>
        <taxon>Bacillati</taxon>
        <taxon>Bacillota</taxon>
        <taxon>Bacilli</taxon>
        <taxon>Bacillales</taxon>
        <taxon>Bacillaceae</taxon>
        <taxon>Bacillus</taxon>
    </lineage>
</organism>
<feature type="compositionally biased region" description="Basic and acidic residues" evidence="1">
    <location>
        <begin position="9"/>
        <end position="20"/>
    </location>
</feature>
<dbReference type="Pfam" id="PF13025">
    <property type="entry name" value="DUF3886"/>
    <property type="match status" value="1"/>
</dbReference>
<name>A0A081LD95_9BACI</name>
<comment type="caution">
    <text evidence="2">The sequence shown here is derived from an EMBL/GenBank/DDBJ whole genome shotgun (WGS) entry which is preliminary data.</text>
</comment>
<dbReference type="eggNOG" id="ENOG50326BZ">
    <property type="taxonomic scope" value="Bacteria"/>
</dbReference>
<gene>
    <name evidence="2" type="ORF">BA70_16210</name>
</gene>
<keyword evidence="3" id="KW-1185">Reference proteome</keyword>
<sequence>MKKTNQDQAKLKDGINDDMKQQLLQMKKNLAVETEKREEQKRQDLLRQQKEKEKNKSFSELLDESHLDWRKYKS</sequence>
<reference evidence="2 3" key="1">
    <citation type="submission" date="2012-09" db="EMBL/GenBank/DDBJ databases">
        <title>Genome Sequence of Bacillus sp. DW5-4.</title>
        <authorList>
            <person name="Lai Q."/>
            <person name="Liu Y."/>
            <person name="Shao Z."/>
        </authorList>
    </citation>
    <scope>NUCLEOTIDE SEQUENCE [LARGE SCALE GENOMIC DNA]</scope>
    <source>
        <strain evidence="2 3">DW5-4</strain>
    </source>
</reference>
<feature type="region of interest" description="Disordered" evidence="1">
    <location>
        <begin position="30"/>
        <end position="60"/>
    </location>
</feature>
<dbReference type="InterPro" id="IPR024980">
    <property type="entry name" value="DUF3886"/>
</dbReference>
<dbReference type="AlphaFoldDB" id="A0A081LD95"/>
<evidence type="ECO:0000313" key="2">
    <source>
        <dbReference type="EMBL" id="KEP27221.1"/>
    </source>
</evidence>
<dbReference type="EMBL" id="JOTP01000005">
    <property type="protein sequence ID" value="KEP27221.1"/>
    <property type="molecule type" value="Genomic_DNA"/>
</dbReference>
<evidence type="ECO:0008006" key="4">
    <source>
        <dbReference type="Google" id="ProtNLM"/>
    </source>
</evidence>
<evidence type="ECO:0000313" key="3">
    <source>
        <dbReference type="Proteomes" id="UP000028091"/>
    </source>
</evidence>
<dbReference type="Proteomes" id="UP000028091">
    <property type="component" value="Unassembled WGS sequence"/>
</dbReference>
<dbReference type="RefSeq" id="WP_034319870.1">
    <property type="nucleotide sequence ID" value="NZ_JAVIKA010000003.1"/>
</dbReference>
<protein>
    <recommendedName>
        <fullName evidence="4">Sulfurtransferase</fullName>
    </recommendedName>
</protein>
<evidence type="ECO:0000256" key="1">
    <source>
        <dbReference type="SAM" id="MobiDB-lite"/>
    </source>
</evidence>
<feature type="compositionally biased region" description="Basic and acidic residues" evidence="1">
    <location>
        <begin position="33"/>
        <end position="60"/>
    </location>
</feature>
<dbReference type="OrthoDB" id="2885670at2"/>
<proteinExistence type="predicted"/>
<accession>A0A081LD95</accession>
<feature type="region of interest" description="Disordered" evidence="1">
    <location>
        <begin position="1"/>
        <end position="20"/>
    </location>
</feature>